<reference evidence="3 4" key="1">
    <citation type="journal article" date="2011" name="J. Gen. Appl. Microbiol.">
        <title>Draft genome sequencing of the enigmatic yeast Saitoella complicata.</title>
        <authorList>
            <person name="Nishida H."/>
            <person name="Hamamoto M."/>
            <person name="Sugiyama J."/>
        </authorList>
    </citation>
    <scope>NUCLEOTIDE SEQUENCE [LARGE SCALE GENOMIC DNA]</scope>
    <source>
        <strain evidence="3 4">NRRL Y-17804</strain>
    </source>
</reference>
<keyword evidence="4" id="KW-1185">Reference proteome</keyword>
<dbReference type="AlphaFoldDB" id="A0A0E9NE93"/>
<gene>
    <name evidence="3" type="ORF">G7K_2204-t1</name>
</gene>
<feature type="compositionally biased region" description="Gly residues" evidence="2">
    <location>
        <begin position="245"/>
        <end position="264"/>
    </location>
</feature>
<feature type="region of interest" description="Disordered" evidence="2">
    <location>
        <begin position="239"/>
        <end position="301"/>
    </location>
</feature>
<dbReference type="EMBL" id="BACD03000012">
    <property type="protein sequence ID" value="GAO48016.1"/>
    <property type="molecule type" value="Genomic_DNA"/>
</dbReference>
<evidence type="ECO:0000256" key="2">
    <source>
        <dbReference type="SAM" id="MobiDB-lite"/>
    </source>
</evidence>
<evidence type="ECO:0000313" key="3">
    <source>
        <dbReference type="EMBL" id="GAO48016.1"/>
    </source>
</evidence>
<protein>
    <submittedName>
        <fullName evidence="3">Uncharacterized protein</fullName>
    </submittedName>
</protein>
<keyword evidence="1" id="KW-0175">Coiled coil</keyword>
<reference evidence="3 4" key="3">
    <citation type="journal article" date="2015" name="Genome Announc.">
        <title>Draft Genome Sequence of the Archiascomycetous Yeast Saitoella complicata.</title>
        <authorList>
            <person name="Yamauchi K."/>
            <person name="Kondo S."/>
            <person name="Hamamoto M."/>
            <person name="Takahashi Y."/>
            <person name="Ogura Y."/>
            <person name="Hayashi T."/>
            <person name="Nishida H."/>
        </authorList>
    </citation>
    <scope>NUCLEOTIDE SEQUENCE [LARGE SCALE GENOMIC DNA]</scope>
    <source>
        <strain evidence="3 4">NRRL Y-17804</strain>
    </source>
</reference>
<dbReference type="Proteomes" id="UP000033140">
    <property type="component" value="Unassembled WGS sequence"/>
</dbReference>
<organism evidence="3 4">
    <name type="scientific">Saitoella complicata (strain BCRC 22490 / CBS 7301 / JCM 7358 / NBRC 10748 / NRRL Y-17804)</name>
    <dbReference type="NCBI Taxonomy" id="698492"/>
    <lineage>
        <taxon>Eukaryota</taxon>
        <taxon>Fungi</taxon>
        <taxon>Dikarya</taxon>
        <taxon>Ascomycota</taxon>
        <taxon>Taphrinomycotina</taxon>
        <taxon>Taphrinomycotina incertae sedis</taxon>
        <taxon>Saitoella</taxon>
    </lineage>
</organism>
<feature type="compositionally biased region" description="Low complexity" evidence="2">
    <location>
        <begin position="270"/>
        <end position="279"/>
    </location>
</feature>
<reference evidence="3 4" key="2">
    <citation type="journal article" date="2014" name="J. Gen. Appl. Microbiol.">
        <title>The early diverging ascomycetous budding yeast Saitoella complicata has three histone deacetylases belonging to the Clr6, Hos2, and Rpd3 lineages.</title>
        <authorList>
            <person name="Nishida H."/>
            <person name="Matsumoto T."/>
            <person name="Kondo S."/>
            <person name="Hamamoto M."/>
            <person name="Yoshikawa H."/>
        </authorList>
    </citation>
    <scope>NUCLEOTIDE SEQUENCE [LARGE SCALE GENOMIC DNA]</scope>
    <source>
        <strain evidence="3 4">NRRL Y-17804</strain>
    </source>
</reference>
<accession>A0A0E9NE93</accession>
<comment type="caution">
    <text evidence="3">The sequence shown here is derived from an EMBL/GenBank/DDBJ whole genome shotgun (WGS) entry which is preliminary data.</text>
</comment>
<evidence type="ECO:0000313" key="4">
    <source>
        <dbReference type="Proteomes" id="UP000033140"/>
    </source>
</evidence>
<proteinExistence type="predicted"/>
<name>A0A0E9NE93_SAICN</name>
<feature type="coiled-coil region" evidence="1">
    <location>
        <begin position="493"/>
        <end position="535"/>
    </location>
</feature>
<sequence length="560" mass="62290">MAYLVYGLGFGHGPDHPLTRTVSHNSRFVPAVPANSDTFHLLGRADVSVREGGRRGLHEPVLATVDLDYEILHYAYIHWQLRRPDPPMSVDDVIWRLRQFVLKAKWERGVVFAVKLWAAFVHMALREASEGSPGWRHLSGQERLVKSGRIEQVIVRNVPEFITQHNLPDSPADAPWLHDFHLLGTATPIPILAAAEISAPASAGADSESNLDLPVDLNELATQAIPALSLAPLASPVSLSEQVGSGSGSGVGVGGDDAVGGVEMGGQESQQQTQQQQQQLPAGNQTPTPTPPSNHPLSMDALPLPSNGICNVCFQSHTHDDFAFAKFTEGGDFQPRPFHFEDYAGRVYILKEWDVDYLIKKMITAGNVMITKFLMQDEDGAGLTRYLNAARRADQTTQLYACGTQWGLANFWTAFHEVWAKAYKPNGAPAPESVIYQIGTAISSLKRLEDDRPIRNSSNAARNPHGYIDAEDLWSAMLFLRMIHRHLRDSVRVRMWGKELNRLSNTLRRYEQASINEADRQRDAIIDNARRKRERDAIEVDVNEEEQPTRGLFNWGILGL</sequence>
<evidence type="ECO:0000256" key="1">
    <source>
        <dbReference type="SAM" id="Coils"/>
    </source>
</evidence>